<dbReference type="EnsemblPlants" id="AVESA.00010b.r2.1CG0078320.1">
    <property type="protein sequence ID" value="AVESA.00010b.r2.1CG0078320.1.CDS"/>
    <property type="gene ID" value="AVESA.00010b.r2.1CG0078320"/>
</dbReference>
<accession>A0ACD5TLG7</accession>
<reference evidence="1" key="2">
    <citation type="submission" date="2025-09" db="UniProtKB">
        <authorList>
            <consortium name="EnsemblPlants"/>
        </authorList>
    </citation>
    <scope>IDENTIFICATION</scope>
</reference>
<evidence type="ECO:0000313" key="2">
    <source>
        <dbReference type="Proteomes" id="UP001732700"/>
    </source>
</evidence>
<proteinExistence type="predicted"/>
<evidence type="ECO:0000313" key="1">
    <source>
        <dbReference type="EnsemblPlants" id="AVESA.00010b.r2.1CG0078320.1.CDS"/>
    </source>
</evidence>
<protein>
    <submittedName>
        <fullName evidence="1">Uncharacterized protein</fullName>
    </submittedName>
</protein>
<keyword evidence="2" id="KW-1185">Reference proteome</keyword>
<name>A0ACD5TLG7_AVESA</name>
<reference evidence="1" key="1">
    <citation type="submission" date="2021-05" db="EMBL/GenBank/DDBJ databases">
        <authorList>
            <person name="Scholz U."/>
            <person name="Mascher M."/>
            <person name="Fiebig A."/>
        </authorList>
    </citation>
    <scope>NUCLEOTIDE SEQUENCE [LARGE SCALE GENOMIC DNA]</scope>
</reference>
<sequence length="486" mass="54143">MNTLYYLALLQGVIFCYRFICAQGDKRMAERAAFGVLVDAFSNYVRTTRRGCEVNPSFAKGRNLITDGIDMIGSTSPVDCILGVKVLYTAIFQAESKMRDTSKQCVLMKHLVLSASSSTRILQKLLEMLHSRGLHGRETRHQAAKIVGHLAFNISLEQFPQGIQHISSLIGTFGEYSRAEPYQRDCILEVFEHHRDAHSLLPSPETYIKLQRDYKTLLLRGQHIIWRLASDENNCRVISCTADLVSKIMAPVCSDLLDHTTDDHGAWSDIVEGSLAVMSQLTSAAGETGAKLRHEISSCKEAISTMVGILECDKCNEKLQRSAIWILTQLYMDAELGKEDFVAMLVDMFTHDSKPPISVRAYAGGTLSVLCFHGGISCATVVIQTSDDVVHNLTKLLVDEKNMACRQAAAEILEHLCTHYTKDDERLGQLKEAMRDAMPKVIGAILGAGAQTYIEEKTQEDMFAKPTTELQEKLDEIEWKKGVPGY</sequence>
<organism evidence="1 2">
    <name type="scientific">Avena sativa</name>
    <name type="common">Oat</name>
    <dbReference type="NCBI Taxonomy" id="4498"/>
    <lineage>
        <taxon>Eukaryota</taxon>
        <taxon>Viridiplantae</taxon>
        <taxon>Streptophyta</taxon>
        <taxon>Embryophyta</taxon>
        <taxon>Tracheophyta</taxon>
        <taxon>Spermatophyta</taxon>
        <taxon>Magnoliopsida</taxon>
        <taxon>Liliopsida</taxon>
        <taxon>Poales</taxon>
        <taxon>Poaceae</taxon>
        <taxon>BOP clade</taxon>
        <taxon>Pooideae</taxon>
        <taxon>Poodae</taxon>
        <taxon>Poeae</taxon>
        <taxon>Poeae Chloroplast Group 1 (Aveneae type)</taxon>
        <taxon>Aveninae</taxon>
        <taxon>Avena</taxon>
    </lineage>
</organism>
<dbReference type="Proteomes" id="UP001732700">
    <property type="component" value="Chromosome 1C"/>
</dbReference>